<feature type="domain" description="Response regulatory" evidence="2">
    <location>
        <begin position="4"/>
        <end position="119"/>
    </location>
</feature>
<dbReference type="PROSITE" id="PS50110">
    <property type="entry name" value="RESPONSE_REGULATORY"/>
    <property type="match status" value="1"/>
</dbReference>
<reference evidence="3 4" key="1">
    <citation type="journal article" date="2013" name="Int. J. Syst. Evol. Microbiol.">
        <title>Marinoscillum luteum sp. nov., isolated from marine sediment.</title>
        <authorList>
            <person name="Cha I.T."/>
            <person name="Park S.J."/>
            <person name="Kim S.J."/>
            <person name="Kim J.G."/>
            <person name="Jung M.Y."/>
            <person name="Shin K.S."/>
            <person name="Kwon K.K."/>
            <person name="Yang S.H."/>
            <person name="Seo Y.S."/>
            <person name="Rhee S.K."/>
        </authorList>
    </citation>
    <scope>NUCLEOTIDE SEQUENCE [LARGE SCALE GENOMIC DNA]</scope>
    <source>
        <strain evidence="3 4">KCTC 23939</strain>
    </source>
</reference>
<dbReference type="InterPro" id="IPR011006">
    <property type="entry name" value="CheY-like_superfamily"/>
</dbReference>
<dbReference type="Gene3D" id="3.40.50.2300">
    <property type="match status" value="1"/>
</dbReference>
<accession>A0ABW7N9S0</accession>
<comment type="caution">
    <text evidence="3">The sequence shown here is derived from an EMBL/GenBank/DDBJ whole genome shotgun (WGS) entry which is preliminary data.</text>
</comment>
<dbReference type="PANTHER" id="PTHR43228">
    <property type="entry name" value="TWO-COMPONENT RESPONSE REGULATOR"/>
    <property type="match status" value="1"/>
</dbReference>
<keyword evidence="1" id="KW-0597">Phosphoprotein</keyword>
<proteinExistence type="predicted"/>
<dbReference type="Pfam" id="PF00072">
    <property type="entry name" value="Response_reg"/>
    <property type="match status" value="1"/>
</dbReference>
<dbReference type="Proteomes" id="UP001610063">
    <property type="component" value="Unassembled WGS sequence"/>
</dbReference>
<dbReference type="SUPFAM" id="SSF52172">
    <property type="entry name" value="CheY-like"/>
    <property type="match status" value="1"/>
</dbReference>
<evidence type="ECO:0000256" key="1">
    <source>
        <dbReference type="PROSITE-ProRule" id="PRU00169"/>
    </source>
</evidence>
<sequence>MSKRVLIVDDSIYMRSLIRTALEEAGMEIVGEAKDGEGAIDIALEQQPDLITLDNILPDMMGFEILKVLRDEGLESKVIMISAVGQQTVVNKGKELGAADYIVKPFTSEELIAVVNRIM</sequence>
<dbReference type="RefSeq" id="WP_159584951.1">
    <property type="nucleotide sequence ID" value="NZ_JBIPKE010000017.1"/>
</dbReference>
<dbReference type="SMART" id="SM00448">
    <property type="entry name" value="REC"/>
    <property type="match status" value="1"/>
</dbReference>
<dbReference type="PANTHER" id="PTHR43228:SF1">
    <property type="entry name" value="TWO-COMPONENT RESPONSE REGULATOR ARR22"/>
    <property type="match status" value="1"/>
</dbReference>
<evidence type="ECO:0000259" key="2">
    <source>
        <dbReference type="PROSITE" id="PS50110"/>
    </source>
</evidence>
<evidence type="ECO:0000313" key="4">
    <source>
        <dbReference type="Proteomes" id="UP001610063"/>
    </source>
</evidence>
<keyword evidence="4" id="KW-1185">Reference proteome</keyword>
<organism evidence="3 4">
    <name type="scientific">Marinoscillum luteum</name>
    <dbReference type="NCBI Taxonomy" id="861051"/>
    <lineage>
        <taxon>Bacteria</taxon>
        <taxon>Pseudomonadati</taxon>
        <taxon>Bacteroidota</taxon>
        <taxon>Cytophagia</taxon>
        <taxon>Cytophagales</taxon>
        <taxon>Reichenbachiellaceae</taxon>
        <taxon>Marinoscillum</taxon>
    </lineage>
</organism>
<feature type="modified residue" description="4-aspartylphosphate" evidence="1">
    <location>
        <position position="54"/>
    </location>
</feature>
<evidence type="ECO:0000313" key="3">
    <source>
        <dbReference type="EMBL" id="MFH6984284.1"/>
    </source>
</evidence>
<dbReference type="InterPro" id="IPR052048">
    <property type="entry name" value="ST_Response_Regulator"/>
</dbReference>
<dbReference type="InterPro" id="IPR001789">
    <property type="entry name" value="Sig_transdc_resp-reg_receiver"/>
</dbReference>
<protein>
    <submittedName>
        <fullName evidence="3">Response regulator</fullName>
    </submittedName>
</protein>
<gene>
    <name evidence="3" type="ORF">ACHKAR_12595</name>
</gene>
<name>A0ABW7N9S0_9BACT</name>
<dbReference type="EMBL" id="JBIPKE010000017">
    <property type="protein sequence ID" value="MFH6984284.1"/>
    <property type="molecule type" value="Genomic_DNA"/>
</dbReference>